<name>A0AAU2V6L9_9ACTN</name>
<keyword evidence="1" id="KW-0472">Membrane</keyword>
<keyword evidence="1" id="KW-0812">Transmembrane</keyword>
<proteinExistence type="predicted"/>
<dbReference type="AlphaFoldDB" id="A0AAU2V6L9"/>
<accession>A0AAU2V6L9</accession>
<protein>
    <recommendedName>
        <fullName evidence="3">Holin</fullName>
    </recommendedName>
</protein>
<dbReference type="EMBL" id="CP108318">
    <property type="protein sequence ID" value="WTW63063.1"/>
    <property type="molecule type" value="Genomic_DNA"/>
</dbReference>
<reference evidence="2" key="1">
    <citation type="submission" date="2022-10" db="EMBL/GenBank/DDBJ databases">
        <title>The complete genomes of actinobacterial strains from the NBC collection.</title>
        <authorList>
            <person name="Joergensen T.S."/>
            <person name="Alvarez Arevalo M."/>
            <person name="Sterndorff E.B."/>
            <person name="Faurdal D."/>
            <person name="Vuksanovic O."/>
            <person name="Mourched A.-S."/>
            <person name="Charusanti P."/>
            <person name="Shaw S."/>
            <person name="Blin K."/>
            <person name="Weber T."/>
        </authorList>
    </citation>
    <scope>NUCLEOTIDE SEQUENCE</scope>
    <source>
        <strain evidence="2">NBC_00003</strain>
    </source>
</reference>
<gene>
    <name evidence="2" type="ORF">OG549_21740</name>
</gene>
<evidence type="ECO:0000256" key="1">
    <source>
        <dbReference type="SAM" id="Phobius"/>
    </source>
</evidence>
<organism evidence="2">
    <name type="scientific">Streptomyces sp. NBC_00003</name>
    <dbReference type="NCBI Taxonomy" id="2903608"/>
    <lineage>
        <taxon>Bacteria</taxon>
        <taxon>Bacillati</taxon>
        <taxon>Actinomycetota</taxon>
        <taxon>Actinomycetes</taxon>
        <taxon>Kitasatosporales</taxon>
        <taxon>Streptomycetaceae</taxon>
        <taxon>Streptomyces</taxon>
    </lineage>
</organism>
<evidence type="ECO:0008006" key="3">
    <source>
        <dbReference type="Google" id="ProtNLM"/>
    </source>
</evidence>
<keyword evidence="1" id="KW-1133">Transmembrane helix</keyword>
<evidence type="ECO:0000313" key="2">
    <source>
        <dbReference type="EMBL" id="WTW63063.1"/>
    </source>
</evidence>
<feature type="transmembrane region" description="Helical" evidence="1">
    <location>
        <begin position="26"/>
        <end position="43"/>
    </location>
</feature>
<sequence>MAKIALTLLWATVCIAANKALDDVTWAHFLATFILAGVYAYVIDKVPDGRGKGSKEGSER</sequence>